<evidence type="ECO:0000256" key="1">
    <source>
        <dbReference type="SAM" id="SignalP"/>
    </source>
</evidence>
<feature type="signal peptide" evidence="1">
    <location>
        <begin position="1"/>
        <end position="27"/>
    </location>
</feature>
<sequence length="145" mass="15963">MKRFKPMLVALGLFTAISSVTAGGALAANDNWIVNSKSSIQSVKTSFRFDINSHLESDQFDVAEGETIKVTVVQWFKNSNATGKPKVSYKLYNINSTEAKGSKLIEGTYTNTNTSFEFPNLKKGKYYIKIINESNSTVAGNGYVE</sequence>
<dbReference type="EMBL" id="CP030117">
    <property type="protein sequence ID" value="AWX55392.1"/>
    <property type="molecule type" value="Genomic_DNA"/>
</dbReference>
<reference evidence="2 3" key="1">
    <citation type="journal article" date="2015" name="Genome Announc.">
        <title>Draft Genome Sequence of Brevibacillus brevis DZQ7, a Plant Growth-Promoting Rhizobacterium with Broad-Spectrum Antimicrobial Activity.</title>
        <authorList>
            <person name="Hou Q."/>
            <person name="Wang C."/>
            <person name="Hou X."/>
            <person name="Xia Z."/>
            <person name="Ye J."/>
            <person name="Liu K."/>
            <person name="Liu H."/>
            <person name="Wang J."/>
            <person name="Guo H."/>
            <person name="Yu X."/>
            <person name="Yang Y."/>
            <person name="Du B."/>
            <person name="Ding Y."/>
        </authorList>
    </citation>
    <scope>NUCLEOTIDE SEQUENCE [LARGE SCALE GENOMIC DNA]</scope>
    <source>
        <strain evidence="2 3">DZQ7</strain>
    </source>
</reference>
<gene>
    <name evidence="2" type="ORF">AB432_010220</name>
</gene>
<evidence type="ECO:0000313" key="3">
    <source>
        <dbReference type="Proteomes" id="UP000036061"/>
    </source>
</evidence>
<accession>A0A2Z4MFT8</accession>
<dbReference type="SUPFAM" id="SSF117074">
    <property type="entry name" value="Hypothetical protein PA1324"/>
    <property type="match status" value="1"/>
</dbReference>
<dbReference type="Proteomes" id="UP000036061">
    <property type="component" value="Chromosome"/>
</dbReference>
<evidence type="ECO:0000313" key="2">
    <source>
        <dbReference type="EMBL" id="AWX55392.1"/>
    </source>
</evidence>
<organism evidence="2 3">
    <name type="scientific">Brevibacillus brevis</name>
    <name type="common">Bacillus brevis</name>
    <dbReference type="NCBI Taxonomy" id="1393"/>
    <lineage>
        <taxon>Bacteria</taxon>
        <taxon>Bacillati</taxon>
        <taxon>Bacillota</taxon>
        <taxon>Bacilli</taxon>
        <taxon>Bacillales</taxon>
        <taxon>Paenibacillaceae</taxon>
        <taxon>Brevibacillus</taxon>
    </lineage>
</organism>
<proteinExistence type="predicted"/>
<dbReference type="InterPro" id="IPR013783">
    <property type="entry name" value="Ig-like_fold"/>
</dbReference>
<dbReference type="RefSeq" id="WP_053079564.1">
    <property type="nucleotide sequence ID" value="NZ_CP030117.1"/>
</dbReference>
<feature type="chain" id="PRO_5016440686" evidence="1">
    <location>
        <begin position="28"/>
        <end position="145"/>
    </location>
</feature>
<protein>
    <submittedName>
        <fullName evidence="2">Uncharacterized protein</fullName>
    </submittedName>
</protein>
<dbReference type="AlphaFoldDB" id="A0A2Z4MFT8"/>
<dbReference type="Gene3D" id="2.60.40.10">
    <property type="entry name" value="Immunoglobulins"/>
    <property type="match status" value="1"/>
</dbReference>
<name>A0A2Z4MFT8_BREBE</name>
<keyword evidence="1" id="KW-0732">Signal</keyword>